<keyword evidence="3" id="KW-0472">Membrane</keyword>
<evidence type="ECO:0000256" key="3">
    <source>
        <dbReference type="SAM" id="Phobius"/>
    </source>
</evidence>
<comment type="subcellular location">
    <subcellularLocation>
        <location evidence="1">Cell membrane</location>
        <topology evidence="1">Multi-pass membrane protein</topology>
    </subcellularLocation>
</comment>
<gene>
    <name evidence="4" type="ORF">FB567DRAFT_43156</name>
</gene>
<reference evidence="4" key="1">
    <citation type="journal article" date="2021" name="Nat. Commun.">
        <title>Genetic determinants of endophytism in the Arabidopsis root mycobiome.</title>
        <authorList>
            <person name="Mesny F."/>
            <person name="Miyauchi S."/>
            <person name="Thiergart T."/>
            <person name="Pickel B."/>
            <person name="Atanasova L."/>
            <person name="Karlsson M."/>
            <person name="Huettel B."/>
            <person name="Barry K.W."/>
            <person name="Haridas S."/>
            <person name="Chen C."/>
            <person name="Bauer D."/>
            <person name="Andreopoulos W."/>
            <person name="Pangilinan J."/>
            <person name="LaButti K."/>
            <person name="Riley R."/>
            <person name="Lipzen A."/>
            <person name="Clum A."/>
            <person name="Drula E."/>
            <person name="Henrissat B."/>
            <person name="Kohler A."/>
            <person name="Grigoriev I.V."/>
            <person name="Martin F.M."/>
            <person name="Hacquard S."/>
        </authorList>
    </citation>
    <scope>NUCLEOTIDE SEQUENCE</scope>
    <source>
        <strain evidence="4">MPI-SDFR-AT-0120</strain>
    </source>
</reference>
<dbReference type="AlphaFoldDB" id="A0A8K0W5H3"/>
<accession>A0A8K0W5H3</accession>
<feature type="transmembrane region" description="Helical" evidence="3">
    <location>
        <begin position="510"/>
        <end position="534"/>
    </location>
</feature>
<organism evidence="4 5">
    <name type="scientific">Paraphoma chrysanthemicola</name>
    <dbReference type="NCBI Taxonomy" id="798071"/>
    <lineage>
        <taxon>Eukaryota</taxon>
        <taxon>Fungi</taxon>
        <taxon>Dikarya</taxon>
        <taxon>Ascomycota</taxon>
        <taxon>Pezizomycotina</taxon>
        <taxon>Dothideomycetes</taxon>
        <taxon>Pleosporomycetidae</taxon>
        <taxon>Pleosporales</taxon>
        <taxon>Pleosporineae</taxon>
        <taxon>Phaeosphaeriaceae</taxon>
        <taxon>Paraphoma</taxon>
    </lineage>
</organism>
<keyword evidence="3" id="KW-1133">Transmembrane helix</keyword>
<feature type="transmembrane region" description="Helical" evidence="3">
    <location>
        <begin position="546"/>
        <end position="567"/>
    </location>
</feature>
<dbReference type="EMBL" id="JAGMVJ010000001">
    <property type="protein sequence ID" value="KAH7095903.1"/>
    <property type="molecule type" value="Genomic_DNA"/>
</dbReference>
<feature type="region of interest" description="Disordered" evidence="2">
    <location>
        <begin position="117"/>
        <end position="172"/>
    </location>
</feature>
<name>A0A8K0W5H3_9PLEO</name>
<proteinExistence type="predicted"/>
<evidence type="ECO:0000256" key="1">
    <source>
        <dbReference type="ARBA" id="ARBA00004651"/>
    </source>
</evidence>
<dbReference type="GO" id="GO:0005886">
    <property type="term" value="C:plasma membrane"/>
    <property type="evidence" value="ECO:0007669"/>
    <property type="project" value="UniProtKB-SubCell"/>
</dbReference>
<dbReference type="Proteomes" id="UP000813461">
    <property type="component" value="Unassembled WGS sequence"/>
</dbReference>
<keyword evidence="5" id="KW-1185">Reference proteome</keyword>
<dbReference type="GO" id="GO:0015095">
    <property type="term" value="F:magnesium ion transmembrane transporter activity"/>
    <property type="evidence" value="ECO:0007669"/>
    <property type="project" value="TreeGrafter"/>
</dbReference>
<dbReference type="GO" id="GO:0015087">
    <property type="term" value="F:cobalt ion transmembrane transporter activity"/>
    <property type="evidence" value="ECO:0007669"/>
    <property type="project" value="TreeGrafter"/>
</dbReference>
<keyword evidence="3" id="KW-0812">Transmembrane</keyword>
<dbReference type="PANTHER" id="PTHR46494:SF1">
    <property type="entry name" value="CORA FAMILY METAL ION TRANSPORTER (EUROFUNG)"/>
    <property type="match status" value="1"/>
</dbReference>
<dbReference type="GO" id="GO:0050897">
    <property type="term" value="F:cobalt ion binding"/>
    <property type="evidence" value="ECO:0007669"/>
    <property type="project" value="TreeGrafter"/>
</dbReference>
<dbReference type="PANTHER" id="PTHR46494">
    <property type="entry name" value="CORA FAMILY METAL ION TRANSPORTER (EUROFUNG)"/>
    <property type="match status" value="1"/>
</dbReference>
<sequence>MAGPFRPASPAENLPAYYNDLGDESIQHCFRDFDNERNFDLFDRQTRNPRTSNFCLDFGENDAFCAFDLDAQAYSKLLSSPRPPHLHTRWINIWMPYVQKDLIKALGQHFDFTPRLLGMMRSDPSPPKPQSLRKKKSSSTLRSRLSHRSNKSDSIRQRAKEANQASLESEESIGMTELMHSTQLEMVQDLSHYQLVDDIWHWSTVDWGRRFVCLGYNSLHNVRTKPSEDAHNDEADRGQDVPHGKRVWNWLLLCEDKTVISVSEDPYPFSHGGLSNQDLKMLYTTRRNLVNVFRQLSKAPTPLRDTALIQLPIRNRVGNSEEETAHRPTDAPGLLFYYLFEDWGTTFNLISRRDHGYGAELDRLRQEMLVKADLTHIDQLHHIGCQLAVLKRVYQAYTLIIERVLKKQEATLASLKNSHIMSGAESFASDTPHPQTINTMSGPLIPEADSLLGVSLSSAAKVRFERLKDRIALYALSEIEECLAQKDSLVMMNFNLIAIKESFSVERLTWVTLLLAKITILFTPVTLLTGYFSIQFKDTEFEIKSYWWAFASVFSASLALLVLFSWFSGTLEAKIITRSWSRVAFDVVGRWVTHRAKRGKMS</sequence>
<evidence type="ECO:0000256" key="2">
    <source>
        <dbReference type="SAM" id="MobiDB-lite"/>
    </source>
</evidence>
<evidence type="ECO:0008006" key="6">
    <source>
        <dbReference type="Google" id="ProtNLM"/>
    </source>
</evidence>
<protein>
    <recommendedName>
        <fullName evidence="6">ADP-ribosylation factor</fullName>
    </recommendedName>
</protein>
<dbReference type="OrthoDB" id="5430812at2759"/>
<dbReference type="GO" id="GO:0000287">
    <property type="term" value="F:magnesium ion binding"/>
    <property type="evidence" value="ECO:0007669"/>
    <property type="project" value="TreeGrafter"/>
</dbReference>
<evidence type="ECO:0000313" key="4">
    <source>
        <dbReference type="EMBL" id="KAH7095903.1"/>
    </source>
</evidence>
<feature type="compositionally biased region" description="Basic and acidic residues" evidence="2">
    <location>
        <begin position="150"/>
        <end position="161"/>
    </location>
</feature>
<evidence type="ECO:0000313" key="5">
    <source>
        <dbReference type="Proteomes" id="UP000813461"/>
    </source>
</evidence>
<comment type="caution">
    <text evidence="4">The sequence shown here is derived from an EMBL/GenBank/DDBJ whole genome shotgun (WGS) entry which is preliminary data.</text>
</comment>